<evidence type="ECO:0000256" key="1">
    <source>
        <dbReference type="ARBA" id="ARBA00004141"/>
    </source>
</evidence>
<dbReference type="AlphaFoldDB" id="A0A1D1ZAD2"/>
<dbReference type="PANTHER" id="PTHR20855:SF113">
    <property type="entry name" value="HAEMOLYSIN-III RELATED FAMILY PROTEIN, EXPRESSED"/>
    <property type="match status" value="1"/>
</dbReference>
<gene>
    <name evidence="6" type="primary">paqr-1_1</name>
    <name evidence="6" type="ORF">g.109122</name>
</gene>
<protein>
    <submittedName>
        <fullName evidence="6">Progestin and adipoq receptor-like protein 1</fullName>
    </submittedName>
</protein>
<evidence type="ECO:0000256" key="3">
    <source>
        <dbReference type="ARBA" id="ARBA00022989"/>
    </source>
</evidence>
<dbReference type="GO" id="GO:0038023">
    <property type="term" value="F:signaling receptor activity"/>
    <property type="evidence" value="ECO:0007669"/>
    <property type="project" value="TreeGrafter"/>
</dbReference>
<dbReference type="Pfam" id="PF03006">
    <property type="entry name" value="HlyIII"/>
    <property type="match status" value="1"/>
</dbReference>
<name>A0A1D1ZAD2_9ARAE</name>
<keyword evidence="2 5" id="KW-0812">Transmembrane</keyword>
<proteinExistence type="predicted"/>
<feature type="transmembrane region" description="Helical" evidence="5">
    <location>
        <begin position="90"/>
        <end position="112"/>
    </location>
</feature>
<dbReference type="EMBL" id="GDJX01004080">
    <property type="protein sequence ID" value="JAT63856.1"/>
    <property type="molecule type" value="Transcribed_RNA"/>
</dbReference>
<evidence type="ECO:0000313" key="6">
    <source>
        <dbReference type="EMBL" id="JAT63856.1"/>
    </source>
</evidence>
<reference evidence="6" key="1">
    <citation type="submission" date="2015-07" db="EMBL/GenBank/DDBJ databases">
        <title>Transcriptome Assembly of Anthurium amnicola.</title>
        <authorList>
            <person name="Suzuki J."/>
        </authorList>
    </citation>
    <scope>NUCLEOTIDE SEQUENCE</scope>
</reference>
<dbReference type="PANTHER" id="PTHR20855">
    <property type="entry name" value="ADIPOR/PROGESTIN RECEPTOR-RELATED"/>
    <property type="match status" value="1"/>
</dbReference>
<dbReference type="GO" id="GO:0009744">
    <property type="term" value="P:response to sucrose"/>
    <property type="evidence" value="ECO:0007669"/>
    <property type="project" value="UniProtKB-ARBA"/>
</dbReference>
<keyword evidence="6" id="KW-0675">Receptor</keyword>
<accession>A0A1D1ZAD2</accession>
<feature type="non-terminal residue" evidence="6">
    <location>
        <position position="231"/>
    </location>
</feature>
<dbReference type="InterPro" id="IPR004254">
    <property type="entry name" value="AdipoR/HlyIII-related"/>
</dbReference>
<evidence type="ECO:0000256" key="2">
    <source>
        <dbReference type="ARBA" id="ARBA00022692"/>
    </source>
</evidence>
<dbReference type="GO" id="GO:0009725">
    <property type="term" value="P:response to hormone"/>
    <property type="evidence" value="ECO:0007669"/>
    <property type="project" value="TreeGrafter"/>
</dbReference>
<keyword evidence="3 5" id="KW-1133">Transmembrane helix</keyword>
<dbReference type="GO" id="GO:0016020">
    <property type="term" value="C:membrane"/>
    <property type="evidence" value="ECO:0007669"/>
    <property type="project" value="UniProtKB-SubCell"/>
</dbReference>
<sequence length="231" mass="25808">MVVADVKVSSVTFEQACCFIGEDGDKRGTALPEKEGWSPEKAKKWELVDYESLPRYLQHNEFIMGYYRSDWPLKETILSIFSIHNETLNVWTHLVGFFIFLALTVYAAAMMIPRDTDVVSFREPHSDVASPFSSPSNMTEFGKMYNEPNASTSTTMLSSSTYLQLPEAITTNYVADRFSPANETAEFSAKKAAGDGVMDTTTVASSTTVQPITRWPFFVFLCGAMFCLLTS</sequence>
<evidence type="ECO:0000256" key="5">
    <source>
        <dbReference type="SAM" id="Phobius"/>
    </source>
</evidence>
<keyword evidence="4 5" id="KW-0472">Membrane</keyword>
<evidence type="ECO:0000256" key="4">
    <source>
        <dbReference type="ARBA" id="ARBA00023136"/>
    </source>
</evidence>
<organism evidence="6">
    <name type="scientific">Anthurium amnicola</name>
    <dbReference type="NCBI Taxonomy" id="1678845"/>
    <lineage>
        <taxon>Eukaryota</taxon>
        <taxon>Viridiplantae</taxon>
        <taxon>Streptophyta</taxon>
        <taxon>Embryophyta</taxon>
        <taxon>Tracheophyta</taxon>
        <taxon>Spermatophyta</taxon>
        <taxon>Magnoliopsida</taxon>
        <taxon>Liliopsida</taxon>
        <taxon>Araceae</taxon>
        <taxon>Pothoideae</taxon>
        <taxon>Potheae</taxon>
        <taxon>Anthurium</taxon>
    </lineage>
</organism>
<comment type="subcellular location">
    <subcellularLocation>
        <location evidence="1">Membrane</location>
        <topology evidence="1">Multi-pass membrane protein</topology>
    </subcellularLocation>
</comment>